<dbReference type="Gene3D" id="3.40.50.2000">
    <property type="entry name" value="Glycogen Phosphorylase B"/>
    <property type="match status" value="1"/>
</dbReference>
<dbReference type="AlphaFoldDB" id="A0A951UBS5"/>
<organism evidence="1 2">
    <name type="scientific">Symplocastrum torsivum CPER-KK1</name>
    <dbReference type="NCBI Taxonomy" id="450513"/>
    <lineage>
        <taxon>Bacteria</taxon>
        <taxon>Bacillati</taxon>
        <taxon>Cyanobacteriota</taxon>
        <taxon>Cyanophyceae</taxon>
        <taxon>Oscillatoriophycideae</taxon>
        <taxon>Oscillatoriales</taxon>
        <taxon>Microcoleaceae</taxon>
        <taxon>Symplocastrum</taxon>
    </lineage>
</organism>
<gene>
    <name evidence="1" type="ORF">KME25_22885</name>
</gene>
<dbReference type="Proteomes" id="UP000753908">
    <property type="component" value="Unassembled WGS sequence"/>
</dbReference>
<proteinExistence type="predicted"/>
<name>A0A951UBS5_9CYAN</name>
<sequence length="61" mass="6746">MEPNSVDDLVQAIDKLWNDQELRERLGQEAARYTAENCSDEAAGSAMGRILDQVANETHLG</sequence>
<protein>
    <submittedName>
        <fullName evidence="1">Uncharacterized protein</fullName>
    </submittedName>
</protein>
<dbReference type="EMBL" id="JAHHIF010000038">
    <property type="protein sequence ID" value="MBW4547257.1"/>
    <property type="molecule type" value="Genomic_DNA"/>
</dbReference>
<evidence type="ECO:0000313" key="1">
    <source>
        <dbReference type="EMBL" id="MBW4547257.1"/>
    </source>
</evidence>
<comment type="caution">
    <text evidence="1">The sequence shown here is derived from an EMBL/GenBank/DDBJ whole genome shotgun (WGS) entry which is preliminary data.</text>
</comment>
<reference evidence="1" key="1">
    <citation type="submission" date="2021-05" db="EMBL/GenBank/DDBJ databases">
        <authorList>
            <person name="Pietrasiak N."/>
            <person name="Ward R."/>
            <person name="Stajich J.E."/>
            <person name="Kurbessoian T."/>
        </authorList>
    </citation>
    <scope>NUCLEOTIDE SEQUENCE</scope>
    <source>
        <strain evidence="1">CPER-KK1</strain>
    </source>
</reference>
<reference evidence="1" key="2">
    <citation type="journal article" date="2022" name="Microbiol. Resour. Announc.">
        <title>Metagenome Sequencing to Explore Phylogenomics of Terrestrial Cyanobacteria.</title>
        <authorList>
            <person name="Ward R.D."/>
            <person name="Stajich J.E."/>
            <person name="Johansen J.R."/>
            <person name="Huntemann M."/>
            <person name="Clum A."/>
            <person name="Foster B."/>
            <person name="Foster B."/>
            <person name="Roux S."/>
            <person name="Palaniappan K."/>
            <person name="Varghese N."/>
            <person name="Mukherjee S."/>
            <person name="Reddy T.B.K."/>
            <person name="Daum C."/>
            <person name="Copeland A."/>
            <person name="Chen I.A."/>
            <person name="Ivanova N.N."/>
            <person name="Kyrpides N.C."/>
            <person name="Shapiro N."/>
            <person name="Eloe-Fadrosh E.A."/>
            <person name="Pietrasiak N."/>
        </authorList>
    </citation>
    <scope>NUCLEOTIDE SEQUENCE</scope>
    <source>
        <strain evidence="1">CPER-KK1</strain>
    </source>
</reference>
<dbReference type="SUPFAM" id="SSF53756">
    <property type="entry name" value="UDP-Glycosyltransferase/glycogen phosphorylase"/>
    <property type="match status" value="1"/>
</dbReference>
<accession>A0A951UBS5</accession>
<evidence type="ECO:0000313" key="2">
    <source>
        <dbReference type="Proteomes" id="UP000753908"/>
    </source>
</evidence>